<dbReference type="EMBL" id="CP025613">
    <property type="protein sequence ID" value="AUN33697.1"/>
    <property type="molecule type" value="Genomic_DNA"/>
</dbReference>
<evidence type="ECO:0000256" key="9">
    <source>
        <dbReference type="ARBA" id="ARBA00048540"/>
    </source>
</evidence>
<accession>A0A2K9NKV0</accession>
<keyword evidence="3 10" id="KW-0285">Flavoprotein</keyword>
<evidence type="ECO:0000256" key="8">
    <source>
        <dbReference type="ARBA" id="ARBA00031306"/>
    </source>
</evidence>
<gene>
    <name evidence="12" type="ORF">C0V82_24750</name>
</gene>
<geneLocation type="plasmid" evidence="12 13">
    <name>unnamed1</name>
</geneLocation>
<dbReference type="InterPro" id="IPR024932">
    <property type="entry name" value="ApbE"/>
</dbReference>
<dbReference type="SUPFAM" id="SSF143631">
    <property type="entry name" value="ApbE-like"/>
    <property type="match status" value="1"/>
</dbReference>
<dbReference type="InterPro" id="IPR003374">
    <property type="entry name" value="ApbE-like_sf"/>
</dbReference>
<dbReference type="GO" id="GO:0046872">
    <property type="term" value="F:metal ion binding"/>
    <property type="evidence" value="ECO:0007669"/>
    <property type="project" value="UniProtKB-UniRule"/>
</dbReference>
<evidence type="ECO:0000256" key="6">
    <source>
        <dbReference type="ARBA" id="ARBA00022827"/>
    </source>
</evidence>
<evidence type="ECO:0000256" key="10">
    <source>
        <dbReference type="PIRNR" id="PIRNR006268"/>
    </source>
</evidence>
<dbReference type="Gene3D" id="3.10.520.10">
    <property type="entry name" value="ApbE-like domains"/>
    <property type="match status" value="1"/>
</dbReference>
<feature type="binding site" evidence="11">
    <location>
        <position position="282"/>
    </location>
    <ligand>
        <name>Mg(2+)</name>
        <dbReference type="ChEBI" id="CHEBI:18420"/>
    </ligand>
</feature>
<dbReference type="Pfam" id="PF02424">
    <property type="entry name" value="ApbE"/>
    <property type="match status" value="1"/>
</dbReference>
<comment type="cofactor">
    <cofactor evidence="11">
        <name>Mg(2+)</name>
        <dbReference type="ChEBI" id="CHEBI:18420"/>
    </cofactor>
    <cofactor evidence="11">
        <name>Mn(2+)</name>
        <dbReference type="ChEBI" id="CHEBI:29035"/>
    </cofactor>
    <text evidence="11">Magnesium. Can also use manganese.</text>
</comment>
<dbReference type="GO" id="GO:0016740">
    <property type="term" value="F:transferase activity"/>
    <property type="evidence" value="ECO:0007669"/>
    <property type="project" value="UniProtKB-UniRule"/>
</dbReference>
<evidence type="ECO:0000256" key="5">
    <source>
        <dbReference type="ARBA" id="ARBA00022723"/>
    </source>
</evidence>
<name>A0A2K9NKV0_9PROT</name>
<dbReference type="EC" id="2.7.1.180" evidence="1 10"/>
<sequence length="328" mass="34442">MDAPEAALPPAEAPVVRLSGTSMGTYWSVALIAPKGPAPLALRRGIVAILDRVVAVMSHWDRSSDLCRYNDSPRGWVPVDPSLCAVLSAALHLSANSGGAYDPAIGGLVDAWGFGPPGPVACPPPDDRIAALLSGPRWADIRVEEGRLWQPGCLRLDLSSIAKGYAVDCVARHLTDQGVVSYLVDIGGELRGWGIKHDATPWWVDLEPVTGRDGRPGGMLTRIALHGLSVATSGDSNRFMTGPDGRRLSHSLDPRTGWPVPDDLAAVTVLHEDCMMADALATALTVLGPEDGPGWAAARGIMALFVRRVGAGVVEIITPALAALAEEG</sequence>
<evidence type="ECO:0000256" key="2">
    <source>
        <dbReference type="ARBA" id="ARBA00016337"/>
    </source>
</evidence>
<proteinExistence type="inferred from homology"/>
<evidence type="ECO:0000256" key="3">
    <source>
        <dbReference type="ARBA" id="ARBA00022630"/>
    </source>
</evidence>
<comment type="catalytic activity">
    <reaction evidence="9 10">
        <text>L-threonyl-[protein] + FAD = FMN-L-threonyl-[protein] + AMP + H(+)</text>
        <dbReference type="Rhea" id="RHEA:36847"/>
        <dbReference type="Rhea" id="RHEA-COMP:11060"/>
        <dbReference type="Rhea" id="RHEA-COMP:11061"/>
        <dbReference type="ChEBI" id="CHEBI:15378"/>
        <dbReference type="ChEBI" id="CHEBI:30013"/>
        <dbReference type="ChEBI" id="CHEBI:57692"/>
        <dbReference type="ChEBI" id="CHEBI:74257"/>
        <dbReference type="ChEBI" id="CHEBI:456215"/>
        <dbReference type="EC" id="2.7.1.180"/>
    </reaction>
</comment>
<organism evidence="12 13">
    <name type="scientific">Niveispirillum cyanobacteriorum</name>
    <dbReference type="NCBI Taxonomy" id="1612173"/>
    <lineage>
        <taxon>Bacteria</taxon>
        <taxon>Pseudomonadati</taxon>
        <taxon>Pseudomonadota</taxon>
        <taxon>Alphaproteobacteria</taxon>
        <taxon>Rhodospirillales</taxon>
        <taxon>Azospirillaceae</taxon>
        <taxon>Niveispirillum</taxon>
    </lineage>
</organism>
<dbReference type="KEGG" id="ncb:C0V82_24750"/>
<evidence type="ECO:0000256" key="7">
    <source>
        <dbReference type="ARBA" id="ARBA00022842"/>
    </source>
</evidence>
<evidence type="ECO:0000256" key="11">
    <source>
        <dbReference type="PIRSR" id="PIRSR006268-2"/>
    </source>
</evidence>
<evidence type="ECO:0000256" key="1">
    <source>
        <dbReference type="ARBA" id="ARBA00011955"/>
    </source>
</evidence>
<protein>
    <recommendedName>
        <fullName evidence="2 10">FAD:protein FMN transferase</fullName>
        <ecNumber evidence="1 10">2.7.1.180</ecNumber>
    </recommendedName>
    <alternativeName>
        <fullName evidence="8 10">Flavin transferase</fullName>
    </alternativeName>
</protein>
<comment type="similarity">
    <text evidence="10">Belongs to the ApbE family.</text>
</comment>
<evidence type="ECO:0000313" key="12">
    <source>
        <dbReference type="EMBL" id="AUN33697.1"/>
    </source>
</evidence>
<keyword evidence="6 10" id="KW-0274">FAD</keyword>
<dbReference type="PIRSF" id="PIRSF006268">
    <property type="entry name" value="ApbE"/>
    <property type="match status" value="1"/>
</dbReference>
<keyword evidence="13" id="KW-1185">Reference proteome</keyword>
<keyword evidence="4 10" id="KW-0808">Transferase</keyword>
<dbReference type="AlphaFoldDB" id="A0A2K9NKV0"/>
<reference evidence="12 13" key="1">
    <citation type="submission" date="2017-12" db="EMBL/GenBank/DDBJ databases">
        <title>Genomes of bacteria within cyanobacterial aggregates.</title>
        <authorList>
            <person name="Cai H."/>
        </authorList>
    </citation>
    <scope>NUCLEOTIDE SEQUENCE [LARGE SCALE GENOMIC DNA]</scope>
    <source>
        <strain evidence="12 13">TH16</strain>
        <plasmid evidence="12 13">unnamed1</plasmid>
    </source>
</reference>
<dbReference type="Proteomes" id="UP000234752">
    <property type="component" value="Plasmid unnamed1"/>
</dbReference>
<feature type="binding site" evidence="11">
    <location>
        <position position="278"/>
    </location>
    <ligand>
        <name>Mg(2+)</name>
        <dbReference type="ChEBI" id="CHEBI:18420"/>
    </ligand>
</feature>
<dbReference type="PANTHER" id="PTHR30040">
    <property type="entry name" value="THIAMINE BIOSYNTHESIS LIPOPROTEIN APBE"/>
    <property type="match status" value="1"/>
</dbReference>
<feature type="binding site" evidence="11">
    <location>
        <position position="160"/>
    </location>
    <ligand>
        <name>Mg(2+)</name>
        <dbReference type="ChEBI" id="CHEBI:18420"/>
    </ligand>
</feature>
<dbReference type="PANTHER" id="PTHR30040:SF2">
    <property type="entry name" value="FAD:PROTEIN FMN TRANSFERASE"/>
    <property type="match status" value="1"/>
</dbReference>
<keyword evidence="5 10" id="KW-0479">Metal-binding</keyword>
<evidence type="ECO:0000313" key="13">
    <source>
        <dbReference type="Proteomes" id="UP000234752"/>
    </source>
</evidence>
<evidence type="ECO:0000256" key="4">
    <source>
        <dbReference type="ARBA" id="ARBA00022679"/>
    </source>
</evidence>
<dbReference type="OrthoDB" id="9778595at2"/>
<keyword evidence="7 10" id="KW-0460">Magnesium</keyword>
<keyword evidence="12" id="KW-0614">Plasmid</keyword>